<dbReference type="Proteomes" id="UP001060919">
    <property type="component" value="Chromosome"/>
</dbReference>
<evidence type="ECO:0000313" key="2">
    <source>
        <dbReference type="Proteomes" id="UP001060919"/>
    </source>
</evidence>
<dbReference type="InterPro" id="IPR014710">
    <property type="entry name" value="RmlC-like_jellyroll"/>
</dbReference>
<protein>
    <submittedName>
        <fullName evidence="1">Cupin domain-containing protein</fullName>
    </submittedName>
</protein>
<reference evidence="1" key="1">
    <citation type="submission" date="2022-09" db="EMBL/GenBank/DDBJ databases">
        <title>Aureispira anguillicida sp. nov., isolated from Leptocephalus of Japanese eel Anguilla japonica.</title>
        <authorList>
            <person name="Yuasa K."/>
            <person name="Mekata T."/>
            <person name="Ikunari K."/>
        </authorList>
    </citation>
    <scope>NUCLEOTIDE SEQUENCE</scope>
    <source>
        <strain evidence="1">EL160426</strain>
    </source>
</reference>
<gene>
    <name evidence="1" type="ORF">AsAng_0060090</name>
</gene>
<proteinExistence type="predicted"/>
<accession>A0A915YLD7</accession>
<dbReference type="AlphaFoldDB" id="A0A915YLD7"/>
<name>A0A915YLD7_9BACT</name>
<dbReference type="CDD" id="cd02208">
    <property type="entry name" value="cupin_RmlC-like"/>
    <property type="match status" value="1"/>
</dbReference>
<dbReference type="SUPFAM" id="SSF51182">
    <property type="entry name" value="RmlC-like cupins"/>
    <property type="match status" value="1"/>
</dbReference>
<dbReference type="EMBL" id="AP026867">
    <property type="protein sequence ID" value="BDS15225.1"/>
    <property type="molecule type" value="Genomic_DNA"/>
</dbReference>
<organism evidence="1 2">
    <name type="scientific">Aureispira anguillae</name>
    <dbReference type="NCBI Taxonomy" id="2864201"/>
    <lineage>
        <taxon>Bacteria</taxon>
        <taxon>Pseudomonadati</taxon>
        <taxon>Bacteroidota</taxon>
        <taxon>Saprospiria</taxon>
        <taxon>Saprospirales</taxon>
        <taxon>Saprospiraceae</taxon>
        <taxon>Aureispira</taxon>
    </lineage>
</organism>
<sequence>MKTYSEESLTLENKFAPNKATFQEGLDRIQQAIKETQTRVGNKIITSQDEDSIKLANLLATDNVPQGFKKWQLPFAFEQSQFFISIGNPDISVPEHSHDEGDGVRFIISGSIYYKDQELKAGDWMYIPQGEKYEIKTGPFGVVMGYCYQCCCAIPSLNKSDKVVLEGNPFVK</sequence>
<keyword evidence="2" id="KW-1185">Reference proteome</keyword>
<dbReference type="Gene3D" id="2.60.120.10">
    <property type="entry name" value="Jelly Rolls"/>
    <property type="match status" value="1"/>
</dbReference>
<dbReference type="KEGG" id="aup:AsAng_0060090"/>
<dbReference type="RefSeq" id="WP_264790396.1">
    <property type="nucleotide sequence ID" value="NZ_AP026867.1"/>
</dbReference>
<dbReference type="InterPro" id="IPR011051">
    <property type="entry name" value="RmlC_Cupin_sf"/>
</dbReference>
<evidence type="ECO:0000313" key="1">
    <source>
        <dbReference type="EMBL" id="BDS15225.1"/>
    </source>
</evidence>